<dbReference type="PROSITE" id="PS50935">
    <property type="entry name" value="SSB"/>
    <property type="match status" value="1"/>
</dbReference>
<evidence type="ECO:0000256" key="1">
    <source>
        <dbReference type="ARBA" id="ARBA00023125"/>
    </source>
</evidence>
<keyword evidence="1" id="KW-0238">DNA-binding</keyword>
<dbReference type="GO" id="GO:0003697">
    <property type="term" value="F:single-stranded DNA binding"/>
    <property type="evidence" value="ECO:0007669"/>
    <property type="project" value="InterPro"/>
</dbReference>
<dbReference type="InterPro" id="IPR000424">
    <property type="entry name" value="Primosome_PriB/ssb"/>
</dbReference>
<name>X0X4I4_9ZZZZ</name>
<dbReference type="InterPro" id="IPR012340">
    <property type="entry name" value="NA-bd_OB-fold"/>
</dbReference>
<comment type="caution">
    <text evidence="2">The sequence shown here is derived from an EMBL/GenBank/DDBJ whole genome shotgun (WGS) entry which is preliminary data.</text>
</comment>
<dbReference type="Pfam" id="PF00436">
    <property type="entry name" value="SSB"/>
    <property type="match status" value="1"/>
</dbReference>
<dbReference type="GO" id="GO:0006260">
    <property type="term" value="P:DNA replication"/>
    <property type="evidence" value="ECO:0007669"/>
    <property type="project" value="InterPro"/>
</dbReference>
<feature type="non-terminal residue" evidence="2">
    <location>
        <position position="73"/>
    </location>
</feature>
<accession>X0X4I4</accession>
<dbReference type="AlphaFoldDB" id="X0X4I4"/>
<reference evidence="2" key="1">
    <citation type="journal article" date="2014" name="Front. Microbiol.">
        <title>High frequency of phylogenetically diverse reductive dehalogenase-homologous genes in deep subseafloor sedimentary metagenomes.</title>
        <authorList>
            <person name="Kawai M."/>
            <person name="Futagami T."/>
            <person name="Toyoda A."/>
            <person name="Takaki Y."/>
            <person name="Nishi S."/>
            <person name="Hori S."/>
            <person name="Arai W."/>
            <person name="Tsubouchi T."/>
            <person name="Morono Y."/>
            <person name="Uchiyama I."/>
            <person name="Ito T."/>
            <person name="Fujiyama A."/>
            <person name="Inagaki F."/>
            <person name="Takami H."/>
        </authorList>
    </citation>
    <scope>NUCLEOTIDE SEQUENCE</scope>
    <source>
        <strain evidence="2">Expedition CK06-06</strain>
    </source>
</reference>
<evidence type="ECO:0000313" key="2">
    <source>
        <dbReference type="EMBL" id="GAG38134.1"/>
    </source>
</evidence>
<gene>
    <name evidence="2" type="ORF">S01H1_65573</name>
</gene>
<evidence type="ECO:0008006" key="3">
    <source>
        <dbReference type="Google" id="ProtNLM"/>
    </source>
</evidence>
<dbReference type="Gene3D" id="2.40.50.140">
    <property type="entry name" value="Nucleic acid-binding proteins"/>
    <property type="match status" value="1"/>
</dbReference>
<dbReference type="SUPFAM" id="SSF50249">
    <property type="entry name" value="Nucleic acid-binding proteins"/>
    <property type="match status" value="1"/>
</dbReference>
<protein>
    <recommendedName>
        <fullName evidence="3">Single-stranded DNA-binding protein</fullName>
    </recommendedName>
</protein>
<organism evidence="2">
    <name type="scientific">marine sediment metagenome</name>
    <dbReference type="NCBI Taxonomy" id="412755"/>
    <lineage>
        <taxon>unclassified sequences</taxon>
        <taxon>metagenomes</taxon>
        <taxon>ecological metagenomes</taxon>
    </lineage>
</organism>
<dbReference type="EMBL" id="BARS01043295">
    <property type="protein sequence ID" value="GAG38134.1"/>
    <property type="molecule type" value="Genomic_DNA"/>
</dbReference>
<dbReference type="NCBIfam" id="TIGR00621">
    <property type="entry name" value="ssb"/>
    <property type="match status" value="1"/>
</dbReference>
<dbReference type="CDD" id="cd04496">
    <property type="entry name" value="SSB_OBF"/>
    <property type="match status" value="1"/>
</dbReference>
<sequence length="73" mass="8363">MAGFNRVILLGNLTRDPQLKYLPNNTPVCEFGLAVNRRWRDRDGNQQEDVCFVDMAAFGPRGETINQYMSKGR</sequence>
<dbReference type="PIRSF" id="PIRSF002070">
    <property type="entry name" value="SSB"/>
    <property type="match status" value="1"/>
</dbReference>
<proteinExistence type="predicted"/>
<dbReference type="InterPro" id="IPR011344">
    <property type="entry name" value="ssDNA-bd"/>
</dbReference>